<dbReference type="Proteomes" id="UP001501591">
    <property type="component" value="Unassembled WGS sequence"/>
</dbReference>
<feature type="transmembrane region" description="Helical" evidence="1">
    <location>
        <begin position="100"/>
        <end position="122"/>
    </location>
</feature>
<feature type="transmembrane region" description="Helical" evidence="1">
    <location>
        <begin position="69"/>
        <end position="94"/>
    </location>
</feature>
<dbReference type="Pfam" id="PF08570">
    <property type="entry name" value="DUF1761"/>
    <property type="match status" value="1"/>
</dbReference>
<feature type="transmembrane region" description="Helical" evidence="1">
    <location>
        <begin position="134"/>
        <end position="156"/>
    </location>
</feature>
<dbReference type="EMBL" id="BAABCP010000001">
    <property type="protein sequence ID" value="GAA3933260.1"/>
    <property type="molecule type" value="Genomic_DNA"/>
</dbReference>
<evidence type="ECO:0000256" key="1">
    <source>
        <dbReference type="SAM" id="Phobius"/>
    </source>
</evidence>
<feature type="transmembrane region" description="Helical" evidence="1">
    <location>
        <begin position="24"/>
        <end position="49"/>
    </location>
</feature>
<dbReference type="InterPro" id="IPR013879">
    <property type="entry name" value="DUF1761"/>
</dbReference>
<protein>
    <recommendedName>
        <fullName evidence="4">DUF1761 domain-containing protein</fullName>
    </recommendedName>
</protein>
<evidence type="ECO:0000313" key="3">
    <source>
        <dbReference type="Proteomes" id="UP001501591"/>
    </source>
</evidence>
<proteinExistence type="predicted"/>
<accession>A0ABP7MZ91</accession>
<keyword evidence="3" id="KW-1185">Reference proteome</keyword>
<name>A0ABP7MZ91_9MICO</name>
<sequence length="161" mass="17542">MPRAGGRGYPERKSEEALMTIPEINYWAVLVATVASMIVGAIWYARAVLGARWARLAGVDLDRPSRGPLWPMITTVIVSFITAWVLAGASSIAWHFYEGSYFWASVVTAVMLWAGFTAARLITHDAFEGRPTALTTLNIAHELVTILVMAAIIGVWPPVGV</sequence>
<evidence type="ECO:0000313" key="2">
    <source>
        <dbReference type="EMBL" id="GAA3933260.1"/>
    </source>
</evidence>
<keyword evidence="1" id="KW-0812">Transmembrane</keyword>
<evidence type="ECO:0008006" key="4">
    <source>
        <dbReference type="Google" id="ProtNLM"/>
    </source>
</evidence>
<reference evidence="3" key="1">
    <citation type="journal article" date="2019" name="Int. J. Syst. Evol. Microbiol.">
        <title>The Global Catalogue of Microorganisms (GCM) 10K type strain sequencing project: providing services to taxonomists for standard genome sequencing and annotation.</title>
        <authorList>
            <consortium name="The Broad Institute Genomics Platform"/>
            <consortium name="The Broad Institute Genome Sequencing Center for Infectious Disease"/>
            <person name="Wu L."/>
            <person name="Ma J."/>
        </authorList>
    </citation>
    <scope>NUCLEOTIDE SEQUENCE [LARGE SCALE GENOMIC DNA]</scope>
    <source>
        <strain evidence="3">JCM 17024</strain>
    </source>
</reference>
<organism evidence="2 3">
    <name type="scientific">Microbacterium soli</name>
    <dbReference type="NCBI Taxonomy" id="446075"/>
    <lineage>
        <taxon>Bacteria</taxon>
        <taxon>Bacillati</taxon>
        <taxon>Actinomycetota</taxon>
        <taxon>Actinomycetes</taxon>
        <taxon>Micrococcales</taxon>
        <taxon>Microbacteriaceae</taxon>
        <taxon>Microbacterium</taxon>
    </lineage>
</organism>
<keyword evidence="1" id="KW-1133">Transmembrane helix</keyword>
<comment type="caution">
    <text evidence="2">The sequence shown here is derived from an EMBL/GenBank/DDBJ whole genome shotgun (WGS) entry which is preliminary data.</text>
</comment>
<keyword evidence="1" id="KW-0472">Membrane</keyword>
<gene>
    <name evidence="2" type="ORF">GCM10022383_09770</name>
</gene>